<evidence type="ECO:0000256" key="12">
    <source>
        <dbReference type="ARBA" id="ARBA00023180"/>
    </source>
</evidence>
<feature type="transmembrane region" description="Helical" evidence="16">
    <location>
        <begin position="681"/>
        <end position="700"/>
    </location>
</feature>
<feature type="domain" description="P/Homo B" evidence="18">
    <location>
        <begin position="464"/>
        <end position="599"/>
    </location>
</feature>
<keyword evidence="6 14" id="KW-0378">Hydrolase</keyword>
<dbReference type="PROSITE" id="PS51829">
    <property type="entry name" value="P_HOMO_B"/>
    <property type="match status" value="1"/>
</dbReference>
<dbReference type="PANTHER" id="PTHR42884">
    <property type="entry name" value="PROPROTEIN CONVERTASE SUBTILISIN/KEXIN-RELATED"/>
    <property type="match status" value="1"/>
</dbReference>
<feature type="compositionally biased region" description="Polar residues" evidence="15">
    <location>
        <begin position="797"/>
        <end position="807"/>
    </location>
</feature>
<evidence type="ECO:0000256" key="10">
    <source>
        <dbReference type="ARBA" id="ARBA00023136"/>
    </source>
</evidence>
<comment type="similarity">
    <text evidence="2">Belongs to the peptidase S8 family. Furin subfamily.</text>
</comment>
<evidence type="ECO:0000256" key="13">
    <source>
        <dbReference type="PIRSR" id="PIRSR615500-1"/>
    </source>
</evidence>
<proteinExistence type="inferred from homology"/>
<dbReference type="GO" id="GO:0005802">
    <property type="term" value="C:trans-Golgi network"/>
    <property type="evidence" value="ECO:0007669"/>
    <property type="project" value="TreeGrafter"/>
</dbReference>
<protein>
    <submittedName>
        <fullName evidence="19">Protease KEX1</fullName>
    </submittedName>
</protein>
<organism evidence="19 20">
    <name type="scientific">Hanseniaspora osmophila</name>
    <dbReference type="NCBI Taxonomy" id="56408"/>
    <lineage>
        <taxon>Eukaryota</taxon>
        <taxon>Fungi</taxon>
        <taxon>Dikarya</taxon>
        <taxon>Ascomycota</taxon>
        <taxon>Saccharomycotina</taxon>
        <taxon>Saccharomycetes</taxon>
        <taxon>Saccharomycodales</taxon>
        <taxon>Saccharomycodaceae</taxon>
        <taxon>Hanseniaspora</taxon>
    </lineage>
</organism>
<evidence type="ECO:0000256" key="1">
    <source>
        <dbReference type="ARBA" id="ARBA00004370"/>
    </source>
</evidence>
<keyword evidence="12" id="KW-0325">Glycoprotein</keyword>
<dbReference type="PRINTS" id="PR00723">
    <property type="entry name" value="SUBTILISIN"/>
</dbReference>
<evidence type="ECO:0000256" key="15">
    <source>
        <dbReference type="SAM" id="MobiDB-lite"/>
    </source>
</evidence>
<dbReference type="Proteomes" id="UP000095728">
    <property type="component" value="Unassembled WGS sequence"/>
</dbReference>
<feature type="signal peptide" evidence="17">
    <location>
        <begin position="1"/>
        <end position="23"/>
    </location>
</feature>
<dbReference type="FunFam" id="2.60.120.260:FF:000026">
    <property type="entry name" value="proprotein convertase subtilisin/kexin type 7"/>
    <property type="match status" value="1"/>
</dbReference>
<dbReference type="PANTHER" id="PTHR42884:SF14">
    <property type="entry name" value="NEUROENDOCRINE CONVERTASE 1"/>
    <property type="match status" value="1"/>
</dbReference>
<dbReference type="InterPro" id="IPR023827">
    <property type="entry name" value="Peptidase_S8_Asp-AS"/>
</dbReference>
<feature type="chain" id="PRO_5009184847" evidence="17">
    <location>
        <begin position="24"/>
        <end position="816"/>
    </location>
</feature>
<evidence type="ECO:0000259" key="18">
    <source>
        <dbReference type="PROSITE" id="PS51829"/>
    </source>
</evidence>
<reference evidence="20" key="1">
    <citation type="journal article" date="2016" name="Genome Announc.">
        <title>Genome sequences of three species of Hanseniaspora isolated from spontaneous wine fermentations.</title>
        <authorList>
            <person name="Sternes P.R."/>
            <person name="Lee D."/>
            <person name="Kutyna D.R."/>
            <person name="Borneman A.R."/>
        </authorList>
    </citation>
    <scope>NUCLEOTIDE SEQUENCE [LARGE SCALE GENOMIC DNA]</scope>
    <source>
        <strain evidence="20">AWRI3579</strain>
    </source>
</reference>
<feature type="active site" description="Charge relay system" evidence="13 14">
    <location>
        <position position="385"/>
    </location>
</feature>
<dbReference type="InterPro" id="IPR036852">
    <property type="entry name" value="Peptidase_S8/S53_dom_sf"/>
</dbReference>
<evidence type="ECO:0000256" key="7">
    <source>
        <dbReference type="ARBA" id="ARBA00022825"/>
    </source>
</evidence>
<dbReference type="SUPFAM" id="SSF49785">
    <property type="entry name" value="Galactose-binding domain-like"/>
    <property type="match status" value="1"/>
</dbReference>
<sequence length="816" mass="90531">MSLFSLLCGLMVVSIFKASVANASLHAVPPKDHSKNRYFAVESILSPEELTNMHPDWNFEHAVRGFEDHYVFSTNNTHNSLQKRNELQLDNNTTFYEELPLKRLHKRRPVPREQTEEQAAAVKLFQDTIQKYDIKDPLFNRQWHLINTYSPGNDVNAVSVWDKGITGAGVTVAIVDDGLDYENPDLADNFSPEGSWDYNDNTNLPKPRLADDYHGTRCAGEIAAVRNEYCGMGVAYNAKVAGIRILSGELTAEDEAASLIYGFQTNDIYSCSWGPPDNGIDMDGPSDLVKKALTKGVQKGRNNKGSVYVFASGNGAMYGDNCNFDGYTNSIYSITVGAIDYKGLHAPYSESCSAVLTVTYSSGSGEYMHTTDINNQCSDKHGGTSAAAPLAAGIYALVLEANPSLTWRDVQYLTIVSGVEVNADNEKSDWQTAHNKFGKRYSHMYGFGKLDANAIVELAQSWENVNEQVLHEFPKIEVNEIAKTVDDTIESVLEVTEEDMREFNIKHLEHVTVTVNADSNVRGLNHLELISPNGTVSKLAVERKIDKKKSGYDNWTFMSVANWGEEGVGQWKLRAKITRDVNELTLKDWTLKIFGEARDEQIGHSDETNGDDTTTVATSTVSEVEPTTFVEEPTSTIAEVSSVTASSSPSSTTNDSPKPSKTGTAEDSYKSHLIDTAENHYFIFLIIFGLILIVGYYILFRNSRRKFQRLRAEAYEFDIIDSDSEYNASVNTSQQSIPAEGGEPDLEDYDFDLSEEEDITGQAHLEEHEPAPESSNDKNSNSQEQETAPESSENKTNDATGQDNPFESPNDPETKN</sequence>
<name>A0A1E5RNT5_9ASCO</name>
<dbReference type="PROSITE" id="PS00138">
    <property type="entry name" value="SUBTILASE_SER"/>
    <property type="match status" value="1"/>
</dbReference>
<evidence type="ECO:0000256" key="6">
    <source>
        <dbReference type="ARBA" id="ARBA00022801"/>
    </source>
</evidence>
<feature type="active site" description="Charge relay system" evidence="13 14">
    <location>
        <position position="214"/>
    </location>
</feature>
<dbReference type="GO" id="GO:0007323">
    <property type="term" value="P:peptide pheromone maturation"/>
    <property type="evidence" value="ECO:0007669"/>
    <property type="project" value="UniProtKB-ARBA"/>
</dbReference>
<dbReference type="Gene3D" id="2.60.120.260">
    <property type="entry name" value="Galactose-binding domain-like"/>
    <property type="match status" value="1"/>
</dbReference>
<feature type="compositionally biased region" description="Acidic residues" evidence="15">
    <location>
        <begin position="742"/>
        <end position="759"/>
    </location>
</feature>
<dbReference type="InterPro" id="IPR015500">
    <property type="entry name" value="Peptidase_S8_subtilisin-rel"/>
</dbReference>
<dbReference type="SUPFAM" id="SSF52743">
    <property type="entry name" value="Subtilisin-like"/>
    <property type="match status" value="1"/>
</dbReference>
<dbReference type="FunFam" id="3.40.50.200:FF:000005">
    <property type="entry name" value="Proprotein convertase subtilisin/kexin type 7"/>
    <property type="match status" value="1"/>
</dbReference>
<dbReference type="GO" id="GO:0004252">
    <property type="term" value="F:serine-type endopeptidase activity"/>
    <property type="evidence" value="ECO:0007669"/>
    <property type="project" value="UniProtKB-UniRule"/>
</dbReference>
<feature type="compositionally biased region" description="Polar residues" evidence="15">
    <location>
        <begin position="773"/>
        <end position="791"/>
    </location>
</feature>
<comment type="subcellular location">
    <subcellularLocation>
        <location evidence="1">Membrane</location>
    </subcellularLocation>
</comment>
<keyword evidence="20" id="KW-1185">Reference proteome</keyword>
<keyword evidence="7 14" id="KW-0720">Serine protease</keyword>
<dbReference type="Gene3D" id="3.40.50.200">
    <property type="entry name" value="Peptidase S8/S53 domain"/>
    <property type="match status" value="1"/>
</dbReference>
<dbReference type="Pfam" id="PF00082">
    <property type="entry name" value="Peptidase_S8"/>
    <property type="match status" value="1"/>
</dbReference>
<dbReference type="FunCoup" id="A0A1E5RNT5">
    <property type="interactions" value="167"/>
</dbReference>
<dbReference type="InterPro" id="IPR000209">
    <property type="entry name" value="Peptidase_S8/S53_dom"/>
</dbReference>
<keyword evidence="10 16" id="KW-0472">Membrane</keyword>
<feature type="compositionally biased region" description="Low complexity" evidence="15">
    <location>
        <begin position="613"/>
        <end position="662"/>
    </location>
</feature>
<feature type="region of interest" description="Disordered" evidence="15">
    <location>
        <begin position="730"/>
        <end position="816"/>
    </location>
</feature>
<evidence type="ECO:0000256" key="11">
    <source>
        <dbReference type="ARBA" id="ARBA00023145"/>
    </source>
</evidence>
<evidence type="ECO:0000313" key="20">
    <source>
        <dbReference type="Proteomes" id="UP000095728"/>
    </source>
</evidence>
<feature type="region of interest" description="Disordered" evidence="15">
    <location>
        <begin position="602"/>
        <end position="666"/>
    </location>
</feature>
<dbReference type="OrthoDB" id="300641at2759"/>
<dbReference type="InterPro" id="IPR034182">
    <property type="entry name" value="Kexin/furin"/>
</dbReference>
<evidence type="ECO:0000256" key="17">
    <source>
        <dbReference type="SAM" id="SignalP"/>
    </source>
</evidence>
<evidence type="ECO:0000256" key="2">
    <source>
        <dbReference type="ARBA" id="ARBA00005325"/>
    </source>
</evidence>
<keyword evidence="5 17" id="KW-0732">Signal</keyword>
<dbReference type="EMBL" id="LPNM01000005">
    <property type="protein sequence ID" value="OEJ88536.1"/>
    <property type="molecule type" value="Genomic_DNA"/>
</dbReference>
<evidence type="ECO:0000256" key="9">
    <source>
        <dbReference type="ARBA" id="ARBA00022989"/>
    </source>
</evidence>
<dbReference type="PROSITE" id="PS51892">
    <property type="entry name" value="SUBTILASE"/>
    <property type="match status" value="1"/>
</dbReference>
<evidence type="ECO:0000256" key="3">
    <source>
        <dbReference type="ARBA" id="ARBA00022670"/>
    </source>
</evidence>
<dbReference type="InParanoid" id="A0A1E5RNT5"/>
<dbReference type="GO" id="GO:0000139">
    <property type="term" value="C:Golgi membrane"/>
    <property type="evidence" value="ECO:0007669"/>
    <property type="project" value="TreeGrafter"/>
</dbReference>
<dbReference type="CDD" id="cd04059">
    <property type="entry name" value="Peptidases_S8_Protein_convertases_Kexins_Furin-like"/>
    <property type="match status" value="1"/>
</dbReference>
<evidence type="ECO:0000256" key="8">
    <source>
        <dbReference type="ARBA" id="ARBA00022837"/>
    </source>
</evidence>
<dbReference type="STRING" id="56408.A0A1E5RNT5"/>
<gene>
    <name evidence="19" type="ORF">AWRI3579_g579</name>
</gene>
<dbReference type="InterPro" id="IPR023828">
    <property type="entry name" value="Peptidase_S8_Ser-AS"/>
</dbReference>
<dbReference type="InterPro" id="IPR002884">
    <property type="entry name" value="P_dom"/>
</dbReference>
<keyword evidence="4 16" id="KW-0812">Transmembrane</keyword>
<feature type="active site" description="Charge relay system" evidence="13 14">
    <location>
        <position position="176"/>
    </location>
</feature>
<dbReference type="InterPro" id="IPR008979">
    <property type="entry name" value="Galactose-bd-like_sf"/>
</dbReference>
<dbReference type="PROSITE" id="PS00136">
    <property type="entry name" value="SUBTILASE_ASP"/>
    <property type="match status" value="1"/>
</dbReference>
<dbReference type="GO" id="GO:0016485">
    <property type="term" value="P:protein processing"/>
    <property type="evidence" value="ECO:0007669"/>
    <property type="project" value="TreeGrafter"/>
</dbReference>
<evidence type="ECO:0000313" key="19">
    <source>
        <dbReference type="EMBL" id="OEJ88536.1"/>
    </source>
</evidence>
<accession>A0A1E5RNT5</accession>
<keyword evidence="8" id="KW-0106">Calcium</keyword>
<dbReference type="InterPro" id="IPR022398">
    <property type="entry name" value="Peptidase_S8_His-AS"/>
</dbReference>
<keyword evidence="9 16" id="KW-1133">Transmembrane helix</keyword>
<evidence type="ECO:0000256" key="14">
    <source>
        <dbReference type="PROSITE-ProRule" id="PRU01240"/>
    </source>
</evidence>
<dbReference type="Pfam" id="PF01483">
    <property type="entry name" value="P_proprotein"/>
    <property type="match status" value="1"/>
</dbReference>
<evidence type="ECO:0000256" key="4">
    <source>
        <dbReference type="ARBA" id="ARBA00022692"/>
    </source>
</evidence>
<keyword evidence="11" id="KW-0865">Zymogen</keyword>
<evidence type="ECO:0000256" key="5">
    <source>
        <dbReference type="ARBA" id="ARBA00022729"/>
    </source>
</evidence>
<evidence type="ECO:0000256" key="16">
    <source>
        <dbReference type="SAM" id="Phobius"/>
    </source>
</evidence>
<keyword evidence="3 14" id="KW-0645">Protease</keyword>
<dbReference type="PROSITE" id="PS00137">
    <property type="entry name" value="SUBTILASE_HIS"/>
    <property type="match status" value="1"/>
</dbReference>
<dbReference type="AlphaFoldDB" id="A0A1E5RNT5"/>
<comment type="caution">
    <text evidence="19">The sequence shown here is derived from an EMBL/GenBank/DDBJ whole genome shotgun (WGS) entry which is preliminary data.</text>
</comment>